<dbReference type="Proteomes" id="UP000283895">
    <property type="component" value="Unassembled WGS sequence"/>
</dbReference>
<feature type="region of interest" description="Disordered" evidence="1">
    <location>
        <begin position="144"/>
        <end position="189"/>
    </location>
</feature>
<evidence type="ECO:0000256" key="1">
    <source>
        <dbReference type="SAM" id="MobiDB-lite"/>
    </source>
</evidence>
<feature type="compositionally biased region" description="Low complexity" evidence="1">
    <location>
        <begin position="71"/>
        <end position="89"/>
    </location>
</feature>
<evidence type="ECO:0000313" key="3">
    <source>
        <dbReference type="Proteomes" id="UP000283895"/>
    </source>
</evidence>
<feature type="compositionally biased region" description="Basic and acidic residues" evidence="1">
    <location>
        <begin position="167"/>
        <end position="189"/>
    </location>
</feature>
<reference evidence="2 3" key="1">
    <citation type="submission" date="2015-09" db="EMBL/GenBank/DDBJ databases">
        <title>Host preference determinants of Valsa canker pathogens revealed by comparative genomics.</title>
        <authorList>
            <person name="Yin Z."/>
            <person name="Huang L."/>
        </authorList>
    </citation>
    <scope>NUCLEOTIDE SEQUENCE [LARGE SCALE GENOMIC DNA]</scope>
    <source>
        <strain evidence="2 3">03-1</strain>
    </source>
</reference>
<proteinExistence type="predicted"/>
<protein>
    <submittedName>
        <fullName evidence="2">Uncharacterized protein</fullName>
    </submittedName>
</protein>
<dbReference type="EMBL" id="LKEA01000011">
    <property type="protein sequence ID" value="ROW06151.1"/>
    <property type="molecule type" value="Genomic_DNA"/>
</dbReference>
<name>A0A423WSH2_9PEZI</name>
<organism evidence="2 3">
    <name type="scientific">Cytospora schulzeri</name>
    <dbReference type="NCBI Taxonomy" id="448051"/>
    <lineage>
        <taxon>Eukaryota</taxon>
        <taxon>Fungi</taxon>
        <taxon>Dikarya</taxon>
        <taxon>Ascomycota</taxon>
        <taxon>Pezizomycotina</taxon>
        <taxon>Sordariomycetes</taxon>
        <taxon>Sordariomycetidae</taxon>
        <taxon>Diaporthales</taxon>
        <taxon>Cytosporaceae</taxon>
        <taxon>Cytospora</taxon>
    </lineage>
</organism>
<gene>
    <name evidence="2" type="ORF">VMCG_04684</name>
</gene>
<dbReference type="OrthoDB" id="10498926at2759"/>
<sequence>MPSCVRSHASMIDNYGMDRDQASQIQSSPNTMLDDAIPTIIVRGPFRQWQPTNTNRNKREASCSEVKHAGPSSSTSPSTSDTLSSSVPPKNTSRAHAPQLHRTRICKPRAKDQHSGPTNARSPPRKNCGFCRSLLGPNAVCLHPSRPQKVTRSDRLLVRASNSPVTSHREKSAPVRGEKKTREKLRDNN</sequence>
<feature type="region of interest" description="Disordered" evidence="1">
    <location>
        <begin position="44"/>
        <end position="126"/>
    </location>
</feature>
<comment type="caution">
    <text evidence="2">The sequence shown here is derived from an EMBL/GenBank/DDBJ whole genome shotgun (WGS) entry which is preliminary data.</text>
</comment>
<dbReference type="AlphaFoldDB" id="A0A423WSH2"/>
<evidence type="ECO:0000313" key="2">
    <source>
        <dbReference type="EMBL" id="ROW06151.1"/>
    </source>
</evidence>
<accession>A0A423WSH2</accession>
<feature type="compositionally biased region" description="Basic and acidic residues" evidence="1">
    <location>
        <begin position="57"/>
        <end position="68"/>
    </location>
</feature>
<feature type="compositionally biased region" description="Basic residues" evidence="1">
    <location>
        <begin position="99"/>
        <end position="108"/>
    </location>
</feature>
<keyword evidence="3" id="KW-1185">Reference proteome</keyword>